<accession>S8DX51</accession>
<proteinExistence type="predicted"/>
<dbReference type="Proteomes" id="UP000015453">
    <property type="component" value="Unassembled WGS sequence"/>
</dbReference>
<keyword evidence="3" id="KW-1185">Reference proteome</keyword>
<comment type="caution">
    <text evidence="2">The sequence shown here is derived from an EMBL/GenBank/DDBJ whole genome shotgun (WGS) entry which is preliminary data.</text>
</comment>
<gene>
    <name evidence="2" type="ORF">M569_10251</name>
</gene>
<feature type="non-terminal residue" evidence="2">
    <location>
        <position position="99"/>
    </location>
</feature>
<reference evidence="2 3" key="1">
    <citation type="journal article" date="2013" name="BMC Genomics">
        <title>The miniature genome of a carnivorous plant Genlisea aurea contains a low number of genes and short non-coding sequences.</title>
        <authorList>
            <person name="Leushkin E.V."/>
            <person name="Sutormin R.A."/>
            <person name="Nabieva E.R."/>
            <person name="Penin A.A."/>
            <person name="Kondrashov A.S."/>
            <person name="Logacheva M.D."/>
        </authorList>
    </citation>
    <scope>NUCLEOTIDE SEQUENCE [LARGE SCALE GENOMIC DNA]</scope>
</reference>
<evidence type="ECO:0000256" key="1">
    <source>
        <dbReference type="SAM" id="MobiDB-lite"/>
    </source>
</evidence>
<protein>
    <submittedName>
        <fullName evidence="2">Uncharacterized protein</fullName>
    </submittedName>
</protein>
<dbReference type="AlphaFoldDB" id="S8DX51"/>
<feature type="region of interest" description="Disordered" evidence="1">
    <location>
        <begin position="49"/>
        <end position="89"/>
    </location>
</feature>
<name>S8DX51_9LAMI</name>
<organism evidence="2 3">
    <name type="scientific">Genlisea aurea</name>
    <dbReference type="NCBI Taxonomy" id="192259"/>
    <lineage>
        <taxon>Eukaryota</taxon>
        <taxon>Viridiplantae</taxon>
        <taxon>Streptophyta</taxon>
        <taxon>Embryophyta</taxon>
        <taxon>Tracheophyta</taxon>
        <taxon>Spermatophyta</taxon>
        <taxon>Magnoliopsida</taxon>
        <taxon>eudicotyledons</taxon>
        <taxon>Gunneridae</taxon>
        <taxon>Pentapetalae</taxon>
        <taxon>asterids</taxon>
        <taxon>lamiids</taxon>
        <taxon>Lamiales</taxon>
        <taxon>Lentibulariaceae</taxon>
        <taxon>Genlisea</taxon>
    </lineage>
</organism>
<sequence>IENSNANQIASSRKLFNALNNVSRNYGSVEAVEKTVYIDKSSYRKNEFAAVQPDTKKRDNQNLKSHSRKQVESTTPLALAPPLPDSPSESWLWKTLPSI</sequence>
<dbReference type="OrthoDB" id="677721at2759"/>
<evidence type="ECO:0000313" key="3">
    <source>
        <dbReference type="Proteomes" id="UP000015453"/>
    </source>
</evidence>
<dbReference type="EMBL" id="AUSU01004763">
    <property type="protein sequence ID" value="EPS64532.1"/>
    <property type="molecule type" value="Genomic_DNA"/>
</dbReference>
<feature type="non-terminal residue" evidence="2">
    <location>
        <position position="1"/>
    </location>
</feature>
<evidence type="ECO:0000313" key="2">
    <source>
        <dbReference type="EMBL" id="EPS64532.1"/>
    </source>
</evidence>